<evidence type="ECO:0000313" key="12">
    <source>
        <dbReference type="EMBL" id="QSZ31937.1"/>
    </source>
</evidence>
<dbReference type="CDD" id="cd14008">
    <property type="entry name" value="STKc_LKB1_CaMKK"/>
    <property type="match status" value="1"/>
</dbReference>
<feature type="compositionally biased region" description="Polar residues" evidence="10">
    <location>
        <begin position="28"/>
        <end position="44"/>
    </location>
</feature>
<feature type="region of interest" description="Disordered" evidence="10">
    <location>
        <begin position="232"/>
        <end position="317"/>
    </location>
</feature>
<dbReference type="GO" id="GO:0042149">
    <property type="term" value="P:cellular response to glucose starvation"/>
    <property type="evidence" value="ECO:0007669"/>
    <property type="project" value="UniProtKB-ARBA"/>
</dbReference>
<dbReference type="Gene3D" id="3.30.200.20">
    <property type="entry name" value="Phosphorylase Kinase, domain 1"/>
    <property type="match status" value="1"/>
</dbReference>
<gene>
    <name evidence="12" type="ORF">DSL72_001506</name>
</gene>
<reference evidence="12" key="1">
    <citation type="submission" date="2020-10" db="EMBL/GenBank/DDBJ databases">
        <title>Genome Sequence of Monilinia vaccinii-corymbosi Sheds Light on Mummy Berry Disease Infection of Blueberry and Mating Type.</title>
        <authorList>
            <person name="Yow A.G."/>
            <person name="Zhang Y."/>
            <person name="Bansal K."/>
            <person name="Eacker S.M."/>
            <person name="Sullivan S."/>
            <person name="Liachko I."/>
            <person name="Cubeta M.A."/>
            <person name="Rollins J.A."/>
            <person name="Ashrafi H."/>
        </authorList>
    </citation>
    <scope>NUCLEOTIDE SEQUENCE</scope>
    <source>
        <strain evidence="12">RL-1</strain>
    </source>
</reference>
<keyword evidence="4 9" id="KW-0547">Nucleotide-binding</keyword>
<dbReference type="AlphaFoldDB" id="A0A8A3PAM2"/>
<dbReference type="GO" id="GO:0004674">
    <property type="term" value="F:protein serine/threonine kinase activity"/>
    <property type="evidence" value="ECO:0007669"/>
    <property type="project" value="UniProtKB-KW"/>
</dbReference>
<dbReference type="Gene3D" id="1.10.510.10">
    <property type="entry name" value="Transferase(Phosphotransferase) domain 1"/>
    <property type="match status" value="1"/>
</dbReference>
<feature type="region of interest" description="Disordered" evidence="10">
    <location>
        <begin position="947"/>
        <end position="969"/>
    </location>
</feature>
<dbReference type="InterPro" id="IPR000719">
    <property type="entry name" value="Prot_kinase_dom"/>
</dbReference>
<sequence>MESTTNSRSSGGDTPSSSPGLFSPSSFHRQATSPFDHGTPQSSPYLHPLQMHKVRETHKAQVEQDFITGRKLINQYEIIDEIGRGVHGKVKLARSLETQDYVAIKIIQRFSKKRRLGRVTVSPENKTKREIAILKKIRHPNVVGLLEVIDDPELKKIYMVLEHVELGEILWRRKGVRKISLYERRRIEREIRGEDDQGNDEAYFETLKRRRQRKEMKRAKLLQFQGNGEFWSLEHGNDDDDGEDRSELAPLSRVPTRDSFVSLSHTSLVRSNPGSIKSSRATSRAPTAQSSRVPTPSPGPVDYDIGPIDSDNEDDAPRSYVSHASALALEGTMYGSYVEDPMHRARSPSMADSIISHMSSLDDMTQHDAFEDDFSYVPCFTLDQARSAFRDTVLGLEYLHYEGIVHRDIKPANLLWTKDHRVKISDFGVSYFGRPIREGETEENISEADATDFDDDLELAKTVGTPAFFAPELCYTDIDIEQPKVTEQIDVWSLGITLYCLIYARIPFMAEDEYQLFRAIAKEDVYIPRKRLKAVDPGNQTSHFSRRMGPWDGPYRDEGDLSYEEIDDELYDLLRRMLIKDPAERIKLREVKRHPWTIKGIENIIGWLDDTDPSRKAAGRRIEVDKSELERAVVPITFLERARSTLKKTLGKVTSVMRNDRSEGSRKRATSNATNASSGAENSTTHAQPSYTPILREMVRRASLRGDEFFSNIADSHHDHHKEPAEHPLAQSQTASPDSAAGDPFPQDFPLFTPVGATPKCSGSSLASSDFDARPGPPERTISGTPSIATVVHRGHSYSRSVNHAFPGSPPGEECPRTPGPFTDHMGQIFGGRLWNPRGRESLTEIDESASRARSVDRGLFNAEDKHSCASIAMSTAVAPGLFEHPRPTYCFESGPFSPYFGDRPLPSPLFFQPYILEKHQTVSSASTPNVMSTQFAASILENRPATANRTPEGKTPALRTFGASTPESFQRAQEQLDRRRKLEADANAKRHEFQTSNLKIETASSKICPPSPDNEILAQQRDEAAKRARSCSSVNSTSISPGDMTSPSDVNSPISSVALGSQEQFFPSVPSLPALVSGSSSVSADPEGDMLQDPDMCLPETIYETSETLTPSIFSKHPSENETSTISDDHVTIHPPAIHPYADTDEEGYNGDGDNSINADMDDSDSDEGLTMMKKPPAKLAGMSSHGRRGTNASVGSTDTAKKFSMEA</sequence>
<feature type="region of interest" description="Disordered" evidence="10">
    <location>
        <begin position="717"/>
        <end position="786"/>
    </location>
</feature>
<feature type="compositionally biased region" description="Low complexity" evidence="10">
    <location>
        <begin position="670"/>
        <end position="685"/>
    </location>
</feature>
<dbReference type="SMART" id="SM00220">
    <property type="entry name" value="S_TKc"/>
    <property type="match status" value="1"/>
</dbReference>
<feature type="domain" description="Protein kinase" evidence="11">
    <location>
        <begin position="76"/>
        <end position="597"/>
    </location>
</feature>
<proteinExistence type="predicted"/>
<feature type="compositionally biased region" description="Polar residues" evidence="10">
    <location>
        <begin position="259"/>
        <end position="294"/>
    </location>
</feature>
<evidence type="ECO:0000256" key="9">
    <source>
        <dbReference type="PROSITE-ProRule" id="PRU10141"/>
    </source>
</evidence>
<feature type="region of interest" description="Disordered" evidence="10">
    <location>
        <begin position="1022"/>
        <end position="1050"/>
    </location>
</feature>
<evidence type="ECO:0000256" key="10">
    <source>
        <dbReference type="SAM" id="MobiDB-lite"/>
    </source>
</evidence>
<dbReference type="EC" id="2.7.11.1" evidence="1"/>
<evidence type="ECO:0000256" key="5">
    <source>
        <dbReference type="ARBA" id="ARBA00022777"/>
    </source>
</evidence>
<dbReference type="Pfam" id="PF00069">
    <property type="entry name" value="Pkinase"/>
    <property type="match status" value="2"/>
</dbReference>
<evidence type="ECO:0000256" key="8">
    <source>
        <dbReference type="ARBA" id="ARBA00048679"/>
    </source>
</evidence>
<evidence type="ECO:0000259" key="11">
    <source>
        <dbReference type="PROSITE" id="PS50011"/>
    </source>
</evidence>
<evidence type="ECO:0000256" key="7">
    <source>
        <dbReference type="ARBA" id="ARBA00047899"/>
    </source>
</evidence>
<dbReference type="FunFam" id="3.30.200.20:FF:000206">
    <property type="entry name" value="Serine/threonine-protein kinase Ssp1"/>
    <property type="match status" value="1"/>
</dbReference>
<dbReference type="SUPFAM" id="SSF56112">
    <property type="entry name" value="Protein kinase-like (PK-like)"/>
    <property type="match status" value="2"/>
</dbReference>
<dbReference type="GO" id="GO:0001558">
    <property type="term" value="P:regulation of cell growth"/>
    <property type="evidence" value="ECO:0007669"/>
    <property type="project" value="UniProtKB-ARBA"/>
</dbReference>
<dbReference type="FunFam" id="1.10.510.10:FF:000614">
    <property type="entry name" value="Serine/threonine protein kinase, putative"/>
    <property type="match status" value="1"/>
</dbReference>
<dbReference type="EMBL" id="CP063406">
    <property type="protein sequence ID" value="QSZ31937.1"/>
    <property type="molecule type" value="Genomic_DNA"/>
</dbReference>
<dbReference type="Proteomes" id="UP000672032">
    <property type="component" value="Chromosome 2"/>
</dbReference>
<dbReference type="InterPro" id="IPR011009">
    <property type="entry name" value="Kinase-like_dom_sf"/>
</dbReference>
<dbReference type="GO" id="GO:0007165">
    <property type="term" value="P:signal transduction"/>
    <property type="evidence" value="ECO:0007669"/>
    <property type="project" value="TreeGrafter"/>
</dbReference>
<feature type="binding site" evidence="9">
    <location>
        <position position="105"/>
    </location>
    <ligand>
        <name>ATP</name>
        <dbReference type="ChEBI" id="CHEBI:30616"/>
    </ligand>
</feature>
<keyword evidence="5" id="KW-0418">Kinase</keyword>
<feature type="compositionally biased region" description="Basic and acidic residues" evidence="10">
    <location>
        <begin position="717"/>
        <end position="726"/>
    </location>
</feature>
<feature type="region of interest" description="Disordered" evidence="10">
    <location>
        <begin position="1117"/>
        <end position="1209"/>
    </location>
</feature>
<evidence type="ECO:0000313" key="13">
    <source>
        <dbReference type="Proteomes" id="UP000672032"/>
    </source>
</evidence>
<feature type="compositionally biased region" description="Polar residues" evidence="10">
    <location>
        <begin position="1031"/>
        <end position="1050"/>
    </location>
</feature>
<feature type="region of interest" description="Disordered" evidence="10">
    <location>
        <begin position="1"/>
        <end position="46"/>
    </location>
</feature>
<dbReference type="OrthoDB" id="68483at2759"/>
<dbReference type="PANTHER" id="PTHR43895">
    <property type="entry name" value="CALCIUM/CALMODULIN-DEPENDENT PROTEIN KINASE KINASE-RELATED"/>
    <property type="match status" value="1"/>
</dbReference>
<comment type="catalytic activity">
    <reaction evidence="7">
        <text>L-threonyl-[protein] + ATP = O-phospho-L-threonyl-[protein] + ADP + H(+)</text>
        <dbReference type="Rhea" id="RHEA:46608"/>
        <dbReference type="Rhea" id="RHEA-COMP:11060"/>
        <dbReference type="Rhea" id="RHEA-COMP:11605"/>
        <dbReference type="ChEBI" id="CHEBI:15378"/>
        <dbReference type="ChEBI" id="CHEBI:30013"/>
        <dbReference type="ChEBI" id="CHEBI:30616"/>
        <dbReference type="ChEBI" id="CHEBI:61977"/>
        <dbReference type="ChEBI" id="CHEBI:456216"/>
        <dbReference type="EC" id="2.7.11.1"/>
    </reaction>
</comment>
<evidence type="ECO:0000256" key="6">
    <source>
        <dbReference type="ARBA" id="ARBA00022840"/>
    </source>
</evidence>
<dbReference type="PANTHER" id="PTHR43895:SF152">
    <property type="entry name" value="SERINE_THREONINE-PROTEIN KINASE TOS3"/>
    <property type="match status" value="1"/>
</dbReference>
<name>A0A8A3PAM2_9HELO</name>
<accession>A0A8A3PAM2</accession>
<dbReference type="PROSITE" id="PS50011">
    <property type="entry name" value="PROTEIN_KINASE_DOM"/>
    <property type="match status" value="1"/>
</dbReference>
<keyword evidence="13" id="KW-1185">Reference proteome</keyword>
<keyword evidence="6 9" id="KW-0067">ATP-binding</keyword>
<dbReference type="InterPro" id="IPR017441">
    <property type="entry name" value="Protein_kinase_ATP_BS"/>
</dbReference>
<evidence type="ECO:0000256" key="4">
    <source>
        <dbReference type="ARBA" id="ARBA00022741"/>
    </source>
</evidence>
<dbReference type="GO" id="GO:0005524">
    <property type="term" value="F:ATP binding"/>
    <property type="evidence" value="ECO:0007669"/>
    <property type="project" value="UniProtKB-UniRule"/>
</dbReference>
<feature type="compositionally biased region" description="Low complexity" evidence="10">
    <location>
        <begin position="7"/>
        <end position="27"/>
    </location>
</feature>
<keyword evidence="2" id="KW-0723">Serine/threonine-protein kinase</keyword>
<keyword evidence="3" id="KW-0808">Transferase</keyword>
<evidence type="ECO:0000256" key="3">
    <source>
        <dbReference type="ARBA" id="ARBA00022679"/>
    </source>
</evidence>
<protein>
    <recommendedName>
        <fullName evidence="1">non-specific serine/threonine protein kinase</fullName>
        <ecNumber evidence="1">2.7.11.1</ecNumber>
    </recommendedName>
</protein>
<evidence type="ECO:0000256" key="1">
    <source>
        <dbReference type="ARBA" id="ARBA00012513"/>
    </source>
</evidence>
<organism evidence="12 13">
    <name type="scientific">Monilinia vaccinii-corymbosi</name>
    <dbReference type="NCBI Taxonomy" id="61207"/>
    <lineage>
        <taxon>Eukaryota</taxon>
        <taxon>Fungi</taxon>
        <taxon>Dikarya</taxon>
        <taxon>Ascomycota</taxon>
        <taxon>Pezizomycotina</taxon>
        <taxon>Leotiomycetes</taxon>
        <taxon>Helotiales</taxon>
        <taxon>Sclerotiniaceae</taxon>
        <taxon>Monilinia</taxon>
    </lineage>
</organism>
<comment type="catalytic activity">
    <reaction evidence="8">
        <text>L-seryl-[protein] + ATP = O-phospho-L-seryl-[protein] + ADP + H(+)</text>
        <dbReference type="Rhea" id="RHEA:17989"/>
        <dbReference type="Rhea" id="RHEA-COMP:9863"/>
        <dbReference type="Rhea" id="RHEA-COMP:11604"/>
        <dbReference type="ChEBI" id="CHEBI:15378"/>
        <dbReference type="ChEBI" id="CHEBI:29999"/>
        <dbReference type="ChEBI" id="CHEBI:30616"/>
        <dbReference type="ChEBI" id="CHEBI:83421"/>
        <dbReference type="ChEBI" id="CHEBI:456216"/>
        <dbReference type="EC" id="2.7.11.1"/>
    </reaction>
</comment>
<dbReference type="PROSITE" id="PS00107">
    <property type="entry name" value="PROTEIN_KINASE_ATP"/>
    <property type="match status" value="1"/>
</dbReference>
<evidence type="ECO:0000256" key="2">
    <source>
        <dbReference type="ARBA" id="ARBA00022527"/>
    </source>
</evidence>
<feature type="region of interest" description="Disordered" evidence="10">
    <location>
        <begin position="653"/>
        <end position="692"/>
    </location>
</feature>